<name>A0AAV4WXU4_CAEEX</name>
<gene>
    <name evidence="1" type="primary">Esrp1</name>
    <name evidence="1" type="ORF">CEXT_442411</name>
</gene>
<dbReference type="Proteomes" id="UP001054945">
    <property type="component" value="Unassembled WGS sequence"/>
</dbReference>
<reference evidence="1 2" key="1">
    <citation type="submission" date="2021-06" db="EMBL/GenBank/DDBJ databases">
        <title>Caerostris extrusa draft genome.</title>
        <authorList>
            <person name="Kono N."/>
            <person name="Arakawa K."/>
        </authorList>
    </citation>
    <scope>NUCLEOTIDE SEQUENCE [LARGE SCALE GENOMIC DNA]</scope>
</reference>
<proteinExistence type="predicted"/>
<dbReference type="AlphaFoldDB" id="A0AAV4WXU4"/>
<sequence length="81" mass="8683">MGQKVVAAQTHMVKPRGCDVNENALSDACKTELGLSEEQVKTGQPLEQVVEQRDTSLALESAVLVDRPEPVCAVADYTKGV</sequence>
<dbReference type="EMBL" id="BPLR01016920">
    <property type="protein sequence ID" value="GIY87296.1"/>
    <property type="molecule type" value="Genomic_DNA"/>
</dbReference>
<keyword evidence="2" id="KW-1185">Reference proteome</keyword>
<comment type="caution">
    <text evidence="1">The sequence shown here is derived from an EMBL/GenBank/DDBJ whole genome shotgun (WGS) entry which is preliminary data.</text>
</comment>
<organism evidence="1 2">
    <name type="scientific">Caerostris extrusa</name>
    <name type="common">Bark spider</name>
    <name type="synonym">Caerostris bankana</name>
    <dbReference type="NCBI Taxonomy" id="172846"/>
    <lineage>
        <taxon>Eukaryota</taxon>
        <taxon>Metazoa</taxon>
        <taxon>Ecdysozoa</taxon>
        <taxon>Arthropoda</taxon>
        <taxon>Chelicerata</taxon>
        <taxon>Arachnida</taxon>
        <taxon>Araneae</taxon>
        <taxon>Araneomorphae</taxon>
        <taxon>Entelegynae</taxon>
        <taxon>Araneoidea</taxon>
        <taxon>Araneidae</taxon>
        <taxon>Caerostris</taxon>
    </lineage>
</organism>
<evidence type="ECO:0000313" key="2">
    <source>
        <dbReference type="Proteomes" id="UP001054945"/>
    </source>
</evidence>
<evidence type="ECO:0000313" key="1">
    <source>
        <dbReference type="EMBL" id="GIY87296.1"/>
    </source>
</evidence>
<accession>A0AAV4WXU4</accession>
<protein>
    <submittedName>
        <fullName evidence="1">Epithelial splicing regulatory protein 1</fullName>
    </submittedName>
</protein>